<protein>
    <submittedName>
        <fullName evidence="3">Uncharacterized protein</fullName>
    </submittedName>
</protein>
<evidence type="ECO:0000256" key="1">
    <source>
        <dbReference type="SAM" id="Coils"/>
    </source>
</evidence>
<dbReference type="Proteomes" id="UP000499080">
    <property type="component" value="Unassembled WGS sequence"/>
</dbReference>
<keyword evidence="4" id="KW-1185">Reference proteome</keyword>
<gene>
    <name evidence="3" type="ORF">AVEN_213316_1</name>
</gene>
<name>A0A4Y2X0P9_ARAVE</name>
<feature type="coiled-coil region" evidence="1">
    <location>
        <begin position="81"/>
        <end position="146"/>
    </location>
</feature>
<feature type="coiled-coil region" evidence="1">
    <location>
        <begin position="183"/>
        <end position="213"/>
    </location>
</feature>
<dbReference type="AlphaFoldDB" id="A0A4Y2X0P9"/>
<sequence>MRAEKNAARMNEISSGERVAFHPLRVALCVNIGSVGGAKLDAALALRRNVPLGQNFESFQAAASDATRILARNINAEWQKLEKYKELADAKEEEKISSQERLRQLHENKNIIDKQLVSAERRTQTLKNSDAELKRSLNNIRRQEDKSSRDFKSEKEMLDEKLAYYQAKWRERYETRYANKPLIQEFEKAKKALANKREELKLLKSALHECKANIFKAKCERGKRNAEESGFYPLESFIIRVASIGAEVRKLETEESQLLSVVAILQQHINNKEKLAQLEAQNAKEVVEGKTQPSTEPEKVRKSTFFKNVSEGPMKRKEITESSYSIPQKIIGKKEDSLLNKYGIKKSKPIQGVVAQTSMRQNGNECSKEGIQEEKIRNRIEKLKLYTPKFFSPPDLLSKNVANDSSSKRIRRQSNDSFVSENCQTSHVKGIISNHKSDLQMRPTESKNSNATPVKALNIDTSRERLQELTNKTLQNVQKVDSAQRYASFLKETAVQSKSYVPPTFQNFKEKSKMNEANDYISSKPTKYAELMGSDATQNFLDRRGKESRITNETDSLKTSQELFPNSDKQMQSTYYNKYDSSDILEKMPESCKKPPRFQKEINSPKVFREFYEGGVKEMRSVNDINVDKTRPFVANEKYTIYSNEISLPTSGCGSLTNENKSFEALTETNLSRVQEARKEETRKREEYETAALEIVTKHRSYRNAQSTDNIGCQKFHHNELKEDPPILENDDEQLAYKEDIGKHQNIQLAQKIKTSSVSEKLLQEHTDHMDEEMQDINKKQQSILTTSHESKNSLSTSSNDNQEPMDTDNFQDMQNIVEDNVHDKEYMIEDTVYPDFKNLSKEKLESTIFMDVEENQPASMVPNSSVVIVDEIQNQTHGNDSEVINHSKNILRTSTTSNVSYCNLYQALQDNRDNQSKNILPTSAESNVSYSNLNQASQGFGNDRINSSLSQDTVKVQGVAVSSLMKPTERPEESNEVNMQGETEPPNYTNESQLVKSQPISQLNLQEPEEVPRIKYQENPSSGNSELIENGAAQNGTVEAGVFPCSSKSTTSSEMQYHTPKSTDFSSKIHLSFHSPATDGARTPVRQEARTGPSPFDFEKHIKILGDLKQTPTFVYQTRQMYKSGNDSPPKEAEGKMPQEPSEIGKDIFSTFSFLEVPTAGKESGPKSTESEKSKTEETGFLSFALEDYLTDSLDSPVEAGKEKSMFAFSCDSPKDGVKSPSGFFPLFAADTQETAKETKSGFVLNFGGDDKAQEDTSSFKFLF</sequence>
<dbReference type="OrthoDB" id="6435504at2759"/>
<evidence type="ECO:0000256" key="2">
    <source>
        <dbReference type="SAM" id="MobiDB-lite"/>
    </source>
</evidence>
<proteinExistence type="predicted"/>
<keyword evidence="1" id="KW-0175">Coiled coil</keyword>
<feature type="region of interest" description="Disordered" evidence="2">
    <location>
        <begin position="1124"/>
        <end position="1144"/>
    </location>
</feature>
<feature type="region of interest" description="Disordered" evidence="2">
    <location>
        <begin position="1159"/>
        <end position="1178"/>
    </location>
</feature>
<feature type="region of interest" description="Disordered" evidence="2">
    <location>
        <begin position="965"/>
        <end position="993"/>
    </location>
</feature>
<evidence type="ECO:0000313" key="4">
    <source>
        <dbReference type="Proteomes" id="UP000499080"/>
    </source>
</evidence>
<dbReference type="EMBL" id="BGPR01068425">
    <property type="protein sequence ID" value="GBO42380.1"/>
    <property type="molecule type" value="Genomic_DNA"/>
</dbReference>
<reference evidence="3 4" key="1">
    <citation type="journal article" date="2019" name="Sci. Rep.">
        <title>Orb-weaving spider Araneus ventricosus genome elucidates the spidroin gene catalogue.</title>
        <authorList>
            <person name="Kono N."/>
            <person name="Nakamura H."/>
            <person name="Ohtoshi R."/>
            <person name="Moran D.A.P."/>
            <person name="Shinohara A."/>
            <person name="Yoshida Y."/>
            <person name="Fujiwara M."/>
            <person name="Mori M."/>
            <person name="Tomita M."/>
            <person name="Arakawa K."/>
        </authorList>
    </citation>
    <scope>NUCLEOTIDE SEQUENCE [LARGE SCALE GENOMIC DNA]</scope>
</reference>
<evidence type="ECO:0000313" key="3">
    <source>
        <dbReference type="EMBL" id="GBO42380.1"/>
    </source>
</evidence>
<organism evidence="3 4">
    <name type="scientific">Araneus ventricosus</name>
    <name type="common">Orbweaver spider</name>
    <name type="synonym">Epeira ventricosa</name>
    <dbReference type="NCBI Taxonomy" id="182803"/>
    <lineage>
        <taxon>Eukaryota</taxon>
        <taxon>Metazoa</taxon>
        <taxon>Ecdysozoa</taxon>
        <taxon>Arthropoda</taxon>
        <taxon>Chelicerata</taxon>
        <taxon>Arachnida</taxon>
        <taxon>Araneae</taxon>
        <taxon>Araneomorphae</taxon>
        <taxon>Entelegynae</taxon>
        <taxon>Araneoidea</taxon>
        <taxon>Araneidae</taxon>
        <taxon>Araneus</taxon>
    </lineage>
</organism>
<feature type="region of interest" description="Disordered" evidence="2">
    <location>
        <begin position="402"/>
        <end position="421"/>
    </location>
</feature>
<comment type="caution">
    <text evidence="3">The sequence shown here is derived from an EMBL/GenBank/DDBJ whole genome shotgun (WGS) entry which is preliminary data.</text>
</comment>
<accession>A0A4Y2X0P9</accession>
<feature type="region of interest" description="Disordered" evidence="2">
    <location>
        <begin position="1076"/>
        <end position="1098"/>
    </location>
</feature>
<feature type="compositionally biased region" description="Polar residues" evidence="2">
    <location>
        <begin position="977"/>
        <end position="993"/>
    </location>
</feature>
<feature type="region of interest" description="Disordered" evidence="2">
    <location>
        <begin position="781"/>
        <end position="809"/>
    </location>
</feature>